<dbReference type="Gene3D" id="6.10.280.220">
    <property type="match status" value="1"/>
</dbReference>
<feature type="coiled-coil region" evidence="1">
    <location>
        <begin position="92"/>
        <end position="156"/>
    </location>
</feature>
<keyword evidence="6" id="KW-1185">Reference proteome</keyword>
<reference evidence="5" key="2">
    <citation type="submission" date="2013-10" db="EMBL/GenBank/DDBJ databases">
        <authorList>
            <person name="Regsiter A."/>
        </authorList>
    </citation>
    <scope>NUCLEOTIDE SEQUENCE</scope>
    <source>
        <strain evidence="5">N4</strain>
    </source>
</reference>
<evidence type="ECO:0000256" key="2">
    <source>
        <dbReference type="SAM" id="MobiDB-lite"/>
    </source>
</evidence>
<proteinExistence type="predicted"/>
<protein>
    <submittedName>
        <fullName evidence="5">Uncharacterized protein</fullName>
    </submittedName>
</protein>
<reference evidence="4" key="3">
    <citation type="submission" date="2021-02" db="EMBL/GenBank/DDBJ databases">
        <authorList>
            <person name="Han P."/>
        </authorList>
    </citation>
    <scope>NUCLEOTIDE SEQUENCE</scope>
    <source>
        <strain evidence="4">Candidatus Nitrosotenuis uzonensis 5A</strain>
    </source>
</reference>
<feature type="transmembrane region" description="Helical" evidence="3">
    <location>
        <begin position="7"/>
        <end position="27"/>
    </location>
</feature>
<accession>V6AVQ8</accession>
<keyword evidence="3" id="KW-0812">Transmembrane</keyword>
<dbReference type="EMBL" id="CAJNAQ010000002">
    <property type="protein sequence ID" value="CAE6489485.1"/>
    <property type="molecule type" value="Genomic_DNA"/>
</dbReference>
<organism evidence="5 6">
    <name type="scientific">Candidatus Nitrosotenuis uzonensis</name>
    <dbReference type="NCBI Taxonomy" id="1407055"/>
    <lineage>
        <taxon>Archaea</taxon>
        <taxon>Nitrososphaerota</taxon>
        <taxon>Candidatus Nitrosotenuis</taxon>
    </lineage>
</organism>
<keyword evidence="3" id="KW-0472">Membrane</keyword>
<evidence type="ECO:0000313" key="4">
    <source>
        <dbReference type="EMBL" id="CAE6489485.1"/>
    </source>
</evidence>
<dbReference type="AlphaFoldDB" id="V6AVQ8"/>
<keyword evidence="3" id="KW-1133">Transmembrane helix</keyword>
<evidence type="ECO:0000256" key="3">
    <source>
        <dbReference type="SAM" id="Phobius"/>
    </source>
</evidence>
<feature type="transmembrane region" description="Helical" evidence="3">
    <location>
        <begin position="33"/>
        <end position="52"/>
    </location>
</feature>
<feature type="region of interest" description="Disordered" evidence="2">
    <location>
        <begin position="62"/>
        <end position="82"/>
    </location>
</feature>
<keyword evidence="1" id="KW-0175">Coiled coil</keyword>
<dbReference type="Proteomes" id="UP000018159">
    <property type="component" value="Unassembled WGS sequence"/>
</dbReference>
<feature type="compositionally biased region" description="Basic and acidic residues" evidence="2">
    <location>
        <begin position="66"/>
        <end position="78"/>
    </location>
</feature>
<name>V6AVQ8_9ARCH</name>
<gene>
    <name evidence="5" type="ORF">NITUZ_60192</name>
    <name evidence="4" type="ORF">NUZ5A_20619</name>
</gene>
<sequence length="157" mass="17587">MGYLGNHLATVVVSAFAAFLTGMYFVMPDALHQLLLVSAVVTWFLAFICWIAQKSADYAHKWGSSHSHESHSHDEKKSSAKLVTHPPVSVSVEELKQFKESFTADLNELKDQVKLKDNEITKLRAEIANLETLVQIEALKAELANLKVLAAKERKRK</sequence>
<dbReference type="EMBL" id="CBTY010000011">
    <property type="protein sequence ID" value="CDI06665.1"/>
    <property type="molecule type" value="Genomic_DNA"/>
</dbReference>
<dbReference type="OrthoDB" id="9921at2157"/>
<comment type="caution">
    <text evidence="5">The sequence shown here is derived from an EMBL/GenBank/DDBJ whole genome shotgun (WGS) entry which is preliminary data.</text>
</comment>
<dbReference type="Proteomes" id="UP000655759">
    <property type="component" value="Unassembled WGS sequence"/>
</dbReference>
<dbReference type="RefSeq" id="WP_048197284.1">
    <property type="nucleotide sequence ID" value="NZ_CAJNAQ010000002.1"/>
</dbReference>
<reference evidence="5" key="1">
    <citation type="journal article" date="2013" name="PLoS ONE">
        <title>Enrichment and Genome Sequence of the Group I.1a Ammonia-Oxidizing Archaeon ?Ca. Nitrosotenuis uzonensis? Representing a Clade Globally.</title>
        <authorList>
            <person name="Lebedeva E.V."/>
            <person name="Hatzenpichler R."/>
            <person name="Pelletier E."/>
            <person name="Schuster N."/>
            <person name="Hauzmayer S."/>
            <person name="Bulaev A."/>
            <person name="Grigor'eva N.V."/>
            <person name="Galushko A."/>
            <person name="Schmid M."/>
            <person name="Palatinszky M."/>
            <person name="Le Paslier D."/>
            <person name="Daims H."/>
            <person name="Wagner M."/>
        </authorList>
    </citation>
    <scope>NUCLEOTIDE SEQUENCE [LARGE SCALE GENOMIC DNA]</scope>
    <source>
        <strain evidence="5">N4</strain>
    </source>
</reference>
<dbReference type="STRING" id="1407055.NITUZ_60192"/>
<evidence type="ECO:0000256" key="1">
    <source>
        <dbReference type="SAM" id="Coils"/>
    </source>
</evidence>
<evidence type="ECO:0000313" key="6">
    <source>
        <dbReference type="Proteomes" id="UP000018159"/>
    </source>
</evidence>
<evidence type="ECO:0000313" key="5">
    <source>
        <dbReference type="EMBL" id="CDI06665.1"/>
    </source>
</evidence>